<proteinExistence type="predicted"/>
<reference evidence="2" key="1">
    <citation type="journal article" date="2014" name="Proc. Natl. Acad. Sci. U.S.A.">
        <title>Extensive sampling of basidiomycete genomes demonstrates inadequacy of the white-rot/brown-rot paradigm for wood decay fungi.</title>
        <authorList>
            <person name="Riley R."/>
            <person name="Salamov A.A."/>
            <person name="Brown D.W."/>
            <person name="Nagy L.G."/>
            <person name="Floudas D."/>
            <person name="Held B.W."/>
            <person name="Levasseur A."/>
            <person name="Lombard V."/>
            <person name="Morin E."/>
            <person name="Otillar R."/>
            <person name="Lindquist E.A."/>
            <person name="Sun H."/>
            <person name="LaButti K.M."/>
            <person name="Schmutz J."/>
            <person name="Jabbour D."/>
            <person name="Luo H."/>
            <person name="Baker S.E."/>
            <person name="Pisabarro A.G."/>
            <person name="Walton J.D."/>
            <person name="Blanchette R.A."/>
            <person name="Henrissat B."/>
            <person name="Martin F."/>
            <person name="Cullen D."/>
            <person name="Hibbett D.S."/>
            <person name="Grigoriev I.V."/>
        </authorList>
    </citation>
    <scope>NUCLEOTIDE SEQUENCE [LARGE SCALE GENOMIC DNA]</scope>
    <source>
        <strain evidence="2">CBS 339.88</strain>
    </source>
</reference>
<dbReference type="Proteomes" id="UP000027222">
    <property type="component" value="Unassembled WGS sequence"/>
</dbReference>
<gene>
    <name evidence="1" type="ORF">GALMADRAFT_208956</name>
</gene>
<organism evidence="1 2">
    <name type="scientific">Galerina marginata (strain CBS 339.88)</name>
    <dbReference type="NCBI Taxonomy" id="685588"/>
    <lineage>
        <taxon>Eukaryota</taxon>
        <taxon>Fungi</taxon>
        <taxon>Dikarya</taxon>
        <taxon>Basidiomycota</taxon>
        <taxon>Agaricomycotina</taxon>
        <taxon>Agaricomycetes</taxon>
        <taxon>Agaricomycetidae</taxon>
        <taxon>Agaricales</taxon>
        <taxon>Agaricineae</taxon>
        <taxon>Strophariaceae</taxon>
        <taxon>Galerina</taxon>
    </lineage>
</organism>
<sequence length="204" mass="22605">MPTSTRCVSVSGRYRRGCGGGRHAILVTLVYRRREHTLNHPNPYWYRDLSVTGASNVASFCLPPVPHLEAEQTAAPELTVLYLPPRCLRLRLARRFVPVTPPFPPSKHVTWNLEALDLCGEPSRALVAPSSNVGWSFASWREVHSLGPVGGININIETKSNHPSLSPRVLASKSLWSPRPFPYSLLLLLWPAINDDVGALDQSN</sequence>
<dbReference type="EMBL" id="KL142373">
    <property type="protein sequence ID" value="KDR79678.1"/>
    <property type="molecule type" value="Genomic_DNA"/>
</dbReference>
<protein>
    <submittedName>
        <fullName evidence="1">Uncharacterized protein</fullName>
    </submittedName>
</protein>
<accession>A0A067TL27</accession>
<name>A0A067TL27_GALM3</name>
<dbReference type="AlphaFoldDB" id="A0A067TL27"/>
<keyword evidence="2" id="KW-1185">Reference proteome</keyword>
<evidence type="ECO:0000313" key="1">
    <source>
        <dbReference type="EMBL" id="KDR79678.1"/>
    </source>
</evidence>
<dbReference type="HOGENOM" id="CLU_1343347_0_0_1"/>
<evidence type="ECO:0000313" key="2">
    <source>
        <dbReference type="Proteomes" id="UP000027222"/>
    </source>
</evidence>